<dbReference type="PROSITE" id="PS51900">
    <property type="entry name" value="CB"/>
    <property type="match status" value="1"/>
</dbReference>
<dbReference type="Gene3D" id="1.10.443.10">
    <property type="entry name" value="Intergrase catalytic core"/>
    <property type="match status" value="1"/>
</dbReference>
<dbReference type="InterPro" id="IPR011010">
    <property type="entry name" value="DNA_brk_join_enz"/>
</dbReference>
<evidence type="ECO:0000256" key="3">
    <source>
        <dbReference type="ARBA" id="ARBA00023125"/>
    </source>
</evidence>
<dbReference type="PANTHER" id="PTHR30349">
    <property type="entry name" value="PHAGE INTEGRASE-RELATED"/>
    <property type="match status" value="1"/>
</dbReference>
<feature type="domain" description="Tyr recombinase" evidence="6">
    <location>
        <begin position="109"/>
        <end position="322"/>
    </location>
</feature>
<protein>
    <submittedName>
        <fullName evidence="8">Tyrosine-type recombinase/integrase</fullName>
    </submittedName>
</protein>
<dbReference type="InterPro" id="IPR002104">
    <property type="entry name" value="Integrase_catalytic"/>
</dbReference>
<keyword evidence="1" id="KW-0159">Chromosome partition</keyword>
<evidence type="ECO:0000256" key="2">
    <source>
        <dbReference type="ARBA" id="ARBA00022908"/>
    </source>
</evidence>
<dbReference type="SUPFAM" id="SSF56349">
    <property type="entry name" value="DNA breaking-rejoining enzymes"/>
    <property type="match status" value="1"/>
</dbReference>
<dbReference type="Pfam" id="PF00589">
    <property type="entry name" value="Phage_integrase"/>
    <property type="match status" value="1"/>
</dbReference>
<dbReference type="InterPro" id="IPR050090">
    <property type="entry name" value="Tyrosine_recombinase_XerCD"/>
</dbReference>
<evidence type="ECO:0000256" key="5">
    <source>
        <dbReference type="PROSITE-ProRule" id="PRU01248"/>
    </source>
</evidence>
<sequence length="326" mass="36440">MSDENTKNGHILSLYSNYLTLEKGLSKASIEVYCFEAGKLCAFLGERDLCVIGYTELEEYLQMRSTELAPRSLLKVNSCLNALFRYLQFSGLRLDQPFELLDRPRSRERLPVVLSVEEVESLLDVVLHPLTKEVERGCGGGTSGGTSAQPGSRRMELQVAGCLRDRAILELIYSCGLRVSEVIALERGNLYFEEGLLRVVGKRDKERLVPLGEEAAHWLKKYLTEARPRFGGGGRPMLGSSLFVNQKGGALSRKGLWKRFKEYAALLGLECKVHTLRHSFATHLLLGGADLRSVQEMLGHSSLVTTQVYTHLQTADLAREHEKLGR</sequence>
<evidence type="ECO:0000313" key="9">
    <source>
        <dbReference type="Proteomes" id="UP001228690"/>
    </source>
</evidence>
<dbReference type="CDD" id="cd00798">
    <property type="entry name" value="INT_XerDC_C"/>
    <property type="match status" value="1"/>
</dbReference>
<dbReference type="RefSeq" id="WP_326926922.1">
    <property type="nucleotide sequence ID" value="NZ_CP123443.1"/>
</dbReference>
<dbReference type="EMBL" id="CP123443">
    <property type="protein sequence ID" value="WGK68736.1"/>
    <property type="molecule type" value="Genomic_DNA"/>
</dbReference>
<keyword evidence="2" id="KW-0229">DNA integration</keyword>
<dbReference type="InterPro" id="IPR013762">
    <property type="entry name" value="Integrase-like_cat_sf"/>
</dbReference>
<gene>
    <name evidence="8" type="ORF">P0082_09635</name>
</gene>
<evidence type="ECO:0000256" key="1">
    <source>
        <dbReference type="ARBA" id="ARBA00022829"/>
    </source>
</evidence>
<organism evidence="8 9">
    <name type="scientific">Candidatus Haliotispira prima</name>
    <dbReference type="NCBI Taxonomy" id="3034016"/>
    <lineage>
        <taxon>Bacteria</taxon>
        <taxon>Pseudomonadati</taxon>
        <taxon>Spirochaetota</taxon>
        <taxon>Spirochaetia</taxon>
        <taxon>Spirochaetales</taxon>
        <taxon>Spirochaetaceae</taxon>
        <taxon>Candidatus Haliotispira</taxon>
    </lineage>
</organism>
<dbReference type="InterPro" id="IPR010998">
    <property type="entry name" value="Integrase_recombinase_N"/>
</dbReference>
<feature type="domain" description="Core-binding (CB)" evidence="7">
    <location>
        <begin position="6"/>
        <end position="88"/>
    </location>
</feature>
<reference evidence="8 9" key="1">
    <citation type="submission" date="2023-04" db="EMBL/GenBank/DDBJ databases">
        <title>Spirochaete genome identified in red abalone sample constitutes a novel genus.</title>
        <authorList>
            <person name="Sharma S.P."/>
            <person name="Purcell C.M."/>
            <person name="Hyde J.R."/>
            <person name="Severin A.J."/>
        </authorList>
    </citation>
    <scope>NUCLEOTIDE SEQUENCE [LARGE SCALE GENOMIC DNA]</scope>
    <source>
        <strain evidence="8 9">SP-2023</strain>
    </source>
</reference>
<dbReference type="InterPro" id="IPR044068">
    <property type="entry name" value="CB"/>
</dbReference>
<keyword evidence="9" id="KW-1185">Reference proteome</keyword>
<keyword evidence="3 5" id="KW-0238">DNA-binding</keyword>
<evidence type="ECO:0000313" key="8">
    <source>
        <dbReference type="EMBL" id="WGK68736.1"/>
    </source>
</evidence>
<dbReference type="Proteomes" id="UP001228690">
    <property type="component" value="Chromosome"/>
</dbReference>
<evidence type="ECO:0000256" key="4">
    <source>
        <dbReference type="ARBA" id="ARBA00023172"/>
    </source>
</evidence>
<accession>A0ABY8MFG9</accession>
<evidence type="ECO:0000259" key="7">
    <source>
        <dbReference type="PROSITE" id="PS51900"/>
    </source>
</evidence>
<dbReference type="PANTHER" id="PTHR30349:SF81">
    <property type="entry name" value="TYROSINE RECOMBINASE XERC"/>
    <property type="match status" value="1"/>
</dbReference>
<dbReference type="Gene3D" id="1.10.150.130">
    <property type="match status" value="1"/>
</dbReference>
<proteinExistence type="predicted"/>
<keyword evidence="4" id="KW-0233">DNA recombination</keyword>
<name>A0ABY8MFG9_9SPIO</name>
<evidence type="ECO:0000259" key="6">
    <source>
        <dbReference type="PROSITE" id="PS51898"/>
    </source>
</evidence>
<dbReference type="PROSITE" id="PS51898">
    <property type="entry name" value="TYR_RECOMBINASE"/>
    <property type="match status" value="1"/>
</dbReference>